<proteinExistence type="predicted"/>
<sequence>MYIIEAEEQIPYKFYSRLNDYEDASKLEKLNSKSAILPFVTDNEGRIILAQLARNIELIVSKYPENYVKRCRDINYWLNDKIKKYEEKTGQNISSEALTVFNDIKWKKGGKDVNVCQQNPEPYGTKHVDLMKNLDDYFEIRDNNGCNALKNKNECLKYNEYIRERKEYFSSEINHKCSTPVCNRNNYKINDYCSLNNIDDTFPEINCEVLYKKEFTPVGSIIHRYKRRKYDFKKIIEKVDDDRYSSYHSDTIPADSENKRYYIEYSRPHN</sequence>
<dbReference type="InterPro" id="IPR008780">
    <property type="entry name" value="Plasmodium_Vir"/>
</dbReference>
<dbReference type="EMBL" id="CAJZCX010000019">
    <property type="protein sequence ID" value="CAG9485801.1"/>
    <property type="molecule type" value="Genomic_DNA"/>
</dbReference>
<organism evidence="1 2">
    <name type="scientific">Plasmodium vivax</name>
    <name type="common">malaria parasite P. vivax</name>
    <dbReference type="NCBI Taxonomy" id="5855"/>
    <lineage>
        <taxon>Eukaryota</taxon>
        <taxon>Sar</taxon>
        <taxon>Alveolata</taxon>
        <taxon>Apicomplexa</taxon>
        <taxon>Aconoidasida</taxon>
        <taxon>Haemosporida</taxon>
        <taxon>Plasmodiidae</taxon>
        <taxon>Plasmodium</taxon>
        <taxon>Plasmodium (Plasmodium)</taxon>
    </lineage>
</organism>
<dbReference type="VEuPathDB" id="PlasmoDB:PVPAM_130014700"/>
<dbReference type="Proteomes" id="UP000779233">
    <property type="component" value="Unassembled WGS sequence"/>
</dbReference>
<dbReference type="AlphaFoldDB" id="A0A8S4HPS0"/>
<dbReference type="Pfam" id="PF05795">
    <property type="entry name" value="Plasmodium_Vir"/>
    <property type="match status" value="1"/>
</dbReference>
<evidence type="ECO:0000313" key="1">
    <source>
        <dbReference type="EMBL" id="CAG9485801.1"/>
    </source>
</evidence>
<protein>
    <submittedName>
        <fullName evidence="1">(malaria parasite P. vivax) hypothetical protein</fullName>
    </submittedName>
</protein>
<evidence type="ECO:0000313" key="2">
    <source>
        <dbReference type="Proteomes" id="UP000779233"/>
    </source>
</evidence>
<reference evidence="1" key="1">
    <citation type="submission" date="2021-09" db="EMBL/GenBank/DDBJ databases">
        <authorList>
            <consortium name="Pathogen Informatics"/>
        </authorList>
    </citation>
    <scope>NUCLEOTIDE SEQUENCE</scope>
    <source>
        <strain evidence="1">PvW1</strain>
    </source>
</reference>
<gene>
    <name evidence="1" type="ORF">PVW1_000021600</name>
</gene>
<comment type="caution">
    <text evidence="1">The sequence shown here is derived from an EMBL/GenBank/DDBJ whole genome shotgun (WGS) entry which is preliminary data.</text>
</comment>
<accession>A0A8S4HPS0</accession>
<name>A0A8S4HPS0_PLAVI</name>